<evidence type="ECO:0000313" key="3">
    <source>
        <dbReference type="WBParaSite" id="maker-uti_cns_0003421-snap-gene-0.3-mRNA-1"/>
    </source>
</evidence>
<dbReference type="WBParaSite" id="maker-uti_cns_0003421-snap-gene-0.3-mRNA-1">
    <property type="protein sequence ID" value="maker-uti_cns_0003421-snap-gene-0.3-mRNA-1"/>
    <property type="gene ID" value="maker-uti_cns_0003421-snap-gene-0.3"/>
</dbReference>
<evidence type="ECO:0000256" key="1">
    <source>
        <dbReference type="SAM" id="MobiDB-lite"/>
    </source>
</evidence>
<protein>
    <submittedName>
        <fullName evidence="3">Uncharacterized protein</fullName>
    </submittedName>
</protein>
<feature type="region of interest" description="Disordered" evidence="1">
    <location>
        <begin position="1"/>
        <end position="44"/>
    </location>
</feature>
<name>A0A1I8GXJ9_9PLAT</name>
<sequence length="255" mass="29118">MNPAAMKRTVKKLRPEAALLPTNASDHQRPSSKHARSKSSGEVITSVRINSSQLRFGRQWRRPKVLSAELEYASEFSSQFEANQSNDEKLPEGDAPLSSNNKVPFIFGYPGFRPTGTRLIESVHRKVPVDLPVHYWFYLFAYSSDVEAILKPFRESDKKTQMDKRLLCLMRRNGLFLKDLELYKSLPRRVIVIKAPDWDHILSTLADLEVTLPDMMRFASYPLLLDTDTTRFPCTSNLTTVFTRAVSHAIKNGCQ</sequence>
<proteinExistence type="predicted"/>
<accession>A0A1I8GXJ9</accession>
<dbReference type="Proteomes" id="UP000095280">
    <property type="component" value="Unplaced"/>
</dbReference>
<evidence type="ECO:0000313" key="2">
    <source>
        <dbReference type="Proteomes" id="UP000095280"/>
    </source>
</evidence>
<keyword evidence="2" id="KW-1185">Reference proteome</keyword>
<organism evidence="2 3">
    <name type="scientific">Macrostomum lignano</name>
    <dbReference type="NCBI Taxonomy" id="282301"/>
    <lineage>
        <taxon>Eukaryota</taxon>
        <taxon>Metazoa</taxon>
        <taxon>Spiralia</taxon>
        <taxon>Lophotrochozoa</taxon>
        <taxon>Platyhelminthes</taxon>
        <taxon>Rhabditophora</taxon>
        <taxon>Macrostomorpha</taxon>
        <taxon>Macrostomida</taxon>
        <taxon>Macrostomidae</taxon>
        <taxon>Macrostomum</taxon>
    </lineage>
</organism>
<reference evidence="3" key="1">
    <citation type="submission" date="2016-11" db="UniProtKB">
        <authorList>
            <consortium name="WormBaseParasite"/>
        </authorList>
    </citation>
    <scope>IDENTIFICATION</scope>
</reference>
<dbReference type="AlphaFoldDB" id="A0A1I8GXJ9"/>